<evidence type="ECO:0000313" key="3">
    <source>
        <dbReference type="Proteomes" id="UP000054217"/>
    </source>
</evidence>
<protein>
    <submittedName>
        <fullName evidence="2">Uncharacterized protein</fullName>
    </submittedName>
</protein>
<dbReference type="EMBL" id="KN832043">
    <property type="protein sequence ID" value="KIN96632.1"/>
    <property type="molecule type" value="Genomic_DNA"/>
</dbReference>
<keyword evidence="3" id="KW-1185">Reference proteome</keyword>
<dbReference type="PANTHER" id="PTHR40465:SF1">
    <property type="entry name" value="DUF6534 DOMAIN-CONTAINING PROTEIN"/>
    <property type="match status" value="1"/>
</dbReference>
<keyword evidence="1" id="KW-1133">Transmembrane helix</keyword>
<proteinExistence type="predicted"/>
<feature type="transmembrane region" description="Helical" evidence="1">
    <location>
        <begin position="47"/>
        <end position="72"/>
    </location>
</feature>
<accession>A0A0C3IHX4</accession>
<gene>
    <name evidence="2" type="ORF">M404DRAFT_1006652</name>
</gene>
<name>A0A0C3IHX4_PISTI</name>
<dbReference type="AlphaFoldDB" id="A0A0C3IHX4"/>
<feature type="transmembrane region" description="Helical" evidence="1">
    <location>
        <begin position="161"/>
        <end position="181"/>
    </location>
</feature>
<organism evidence="2 3">
    <name type="scientific">Pisolithus tinctorius Marx 270</name>
    <dbReference type="NCBI Taxonomy" id="870435"/>
    <lineage>
        <taxon>Eukaryota</taxon>
        <taxon>Fungi</taxon>
        <taxon>Dikarya</taxon>
        <taxon>Basidiomycota</taxon>
        <taxon>Agaricomycotina</taxon>
        <taxon>Agaricomycetes</taxon>
        <taxon>Agaricomycetidae</taxon>
        <taxon>Boletales</taxon>
        <taxon>Sclerodermatineae</taxon>
        <taxon>Pisolithaceae</taxon>
        <taxon>Pisolithus</taxon>
    </lineage>
</organism>
<dbReference type="InParanoid" id="A0A0C3IHX4"/>
<keyword evidence="1" id="KW-0812">Transmembrane</keyword>
<evidence type="ECO:0000256" key="1">
    <source>
        <dbReference type="SAM" id="Phobius"/>
    </source>
</evidence>
<evidence type="ECO:0000313" key="2">
    <source>
        <dbReference type="EMBL" id="KIN96632.1"/>
    </source>
</evidence>
<dbReference type="PANTHER" id="PTHR40465">
    <property type="entry name" value="CHROMOSOME 1, WHOLE GENOME SHOTGUN SEQUENCE"/>
    <property type="match status" value="1"/>
</dbReference>
<dbReference type="OrthoDB" id="2971182at2759"/>
<reference evidence="3" key="2">
    <citation type="submission" date="2015-01" db="EMBL/GenBank/DDBJ databases">
        <title>Evolutionary Origins and Diversification of the Mycorrhizal Mutualists.</title>
        <authorList>
            <consortium name="DOE Joint Genome Institute"/>
            <consortium name="Mycorrhizal Genomics Consortium"/>
            <person name="Kohler A."/>
            <person name="Kuo A."/>
            <person name="Nagy L.G."/>
            <person name="Floudas D."/>
            <person name="Copeland A."/>
            <person name="Barry K.W."/>
            <person name="Cichocki N."/>
            <person name="Veneault-Fourrey C."/>
            <person name="LaButti K."/>
            <person name="Lindquist E.A."/>
            <person name="Lipzen A."/>
            <person name="Lundell T."/>
            <person name="Morin E."/>
            <person name="Murat C."/>
            <person name="Riley R."/>
            <person name="Ohm R."/>
            <person name="Sun H."/>
            <person name="Tunlid A."/>
            <person name="Henrissat B."/>
            <person name="Grigoriev I.V."/>
            <person name="Hibbett D.S."/>
            <person name="Martin F."/>
        </authorList>
    </citation>
    <scope>NUCLEOTIDE SEQUENCE [LARGE SCALE GENOMIC DNA]</scope>
    <source>
        <strain evidence="3">Marx 270</strain>
    </source>
</reference>
<keyword evidence="1" id="KW-0472">Membrane</keyword>
<feature type="transmembrane region" description="Helical" evidence="1">
    <location>
        <begin position="92"/>
        <end position="109"/>
    </location>
</feature>
<sequence>MADISIALKWGPGLIGMTIGLAFYGVSVWQYLFYIMSFSRDRRLVKCAVFLVFVLDTVNTLTSLSFYCRTLILCRWKTTNSCTLRLPWDLSANLGSGFFVSFFVQCFYAHRVWIIGGQSKLLMGIVLFVALTALVLGFLMLGDMYNNNDLGALFNNPYSPVNALASAICDGIITTSIYLSLRRSQSGLLQKQNSLQKLNIVFVQMGTITSRLGYCDRTVRFHPARGQLECPLNGYTLLSKSTCWRIPHFGTRIHDQ</sequence>
<reference evidence="2 3" key="1">
    <citation type="submission" date="2014-04" db="EMBL/GenBank/DDBJ databases">
        <authorList>
            <consortium name="DOE Joint Genome Institute"/>
            <person name="Kuo A."/>
            <person name="Kohler A."/>
            <person name="Costa M.D."/>
            <person name="Nagy L.G."/>
            <person name="Floudas D."/>
            <person name="Copeland A."/>
            <person name="Barry K.W."/>
            <person name="Cichocki N."/>
            <person name="Veneault-Fourrey C."/>
            <person name="LaButti K."/>
            <person name="Lindquist E.A."/>
            <person name="Lipzen A."/>
            <person name="Lundell T."/>
            <person name="Morin E."/>
            <person name="Murat C."/>
            <person name="Sun H."/>
            <person name="Tunlid A."/>
            <person name="Henrissat B."/>
            <person name="Grigoriev I.V."/>
            <person name="Hibbett D.S."/>
            <person name="Martin F."/>
            <person name="Nordberg H.P."/>
            <person name="Cantor M.N."/>
            <person name="Hua S.X."/>
        </authorList>
    </citation>
    <scope>NUCLEOTIDE SEQUENCE [LARGE SCALE GENOMIC DNA]</scope>
    <source>
        <strain evidence="2 3">Marx 270</strain>
    </source>
</reference>
<dbReference type="Proteomes" id="UP000054217">
    <property type="component" value="Unassembled WGS sequence"/>
</dbReference>
<feature type="transmembrane region" description="Helical" evidence="1">
    <location>
        <begin position="14"/>
        <end position="35"/>
    </location>
</feature>
<feature type="transmembrane region" description="Helical" evidence="1">
    <location>
        <begin position="121"/>
        <end position="141"/>
    </location>
</feature>
<dbReference type="HOGENOM" id="CLU_046025_5_1_1"/>